<gene>
    <name evidence="6" type="ORF">HPLM_LOCUS8564</name>
</gene>
<dbReference type="PANTHER" id="PTHR21346">
    <property type="entry name" value="FUN14 DOMAIN CONTAINING"/>
    <property type="match status" value="1"/>
</dbReference>
<evidence type="ECO:0000313" key="6">
    <source>
        <dbReference type="EMBL" id="VDO35229.1"/>
    </source>
</evidence>
<comment type="similarity">
    <text evidence="2">Belongs to the FUN14 family.</text>
</comment>
<protein>
    <submittedName>
        <fullName evidence="8">FUN14 domain-containing protein</fullName>
    </submittedName>
</protein>
<accession>A0A0N4WDC7</accession>
<sequence length="103" mass="11405">MSIHPPFQMGSTDFDKVLESFDLAKRGIRRQSAWERTLSFIDNINKKPPPTQMAVGGAAGLCVGYIFTRTSKAAATALGISLIAFQHDFFLVIMESEVEQKIL</sequence>
<keyword evidence="7" id="KW-1185">Reference proteome</keyword>
<proteinExistence type="inferred from homology"/>
<reference evidence="8" key="1">
    <citation type="submission" date="2017-02" db="UniProtKB">
        <authorList>
            <consortium name="WormBaseParasite"/>
        </authorList>
    </citation>
    <scope>IDENTIFICATION</scope>
</reference>
<name>A0A0N4WDC7_HAEPC</name>
<reference evidence="6 7" key="2">
    <citation type="submission" date="2018-11" db="EMBL/GenBank/DDBJ databases">
        <authorList>
            <consortium name="Pathogen Informatics"/>
        </authorList>
    </citation>
    <scope>NUCLEOTIDE SEQUENCE [LARGE SCALE GENOMIC DNA]</scope>
    <source>
        <strain evidence="6 7">MHpl1</strain>
    </source>
</reference>
<evidence type="ECO:0000256" key="1">
    <source>
        <dbReference type="ARBA" id="ARBA00004374"/>
    </source>
</evidence>
<dbReference type="Proteomes" id="UP000268014">
    <property type="component" value="Unassembled WGS sequence"/>
</dbReference>
<dbReference type="InterPro" id="IPR007014">
    <property type="entry name" value="FUN14"/>
</dbReference>
<evidence type="ECO:0000256" key="5">
    <source>
        <dbReference type="ARBA" id="ARBA00023136"/>
    </source>
</evidence>
<dbReference type="AlphaFoldDB" id="A0A0N4WDC7"/>
<keyword evidence="5" id="KW-0472">Membrane</keyword>
<evidence type="ECO:0000313" key="7">
    <source>
        <dbReference type="Proteomes" id="UP000268014"/>
    </source>
</evidence>
<dbReference type="OrthoDB" id="163794at2759"/>
<dbReference type="PANTHER" id="PTHR21346:SF0">
    <property type="entry name" value="RE45833P"/>
    <property type="match status" value="1"/>
</dbReference>
<dbReference type="GO" id="GO:0000422">
    <property type="term" value="P:autophagy of mitochondrion"/>
    <property type="evidence" value="ECO:0007669"/>
    <property type="project" value="TreeGrafter"/>
</dbReference>
<evidence type="ECO:0000256" key="2">
    <source>
        <dbReference type="ARBA" id="ARBA00009160"/>
    </source>
</evidence>
<dbReference type="GO" id="GO:0005741">
    <property type="term" value="C:mitochondrial outer membrane"/>
    <property type="evidence" value="ECO:0007669"/>
    <property type="project" value="UniProtKB-SubCell"/>
</dbReference>
<comment type="subcellular location">
    <subcellularLocation>
        <location evidence="1">Mitochondrion outer membrane</location>
        <topology evidence="1">Multi-pass membrane protein</topology>
    </subcellularLocation>
</comment>
<organism evidence="8">
    <name type="scientific">Haemonchus placei</name>
    <name type="common">Barber's pole worm</name>
    <dbReference type="NCBI Taxonomy" id="6290"/>
    <lineage>
        <taxon>Eukaryota</taxon>
        <taxon>Metazoa</taxon>
        <taxon>Ecdysozoa</taxon>
        <taxon>Nematoda</taxon>
        <taxon>Chromadorea</taxon>
        <taxon>Rhabditida</taxon>
        <taxon>Rhabditina</taxon>
        <taxon>Rhabditomorpha</taxon>
        <taxon>Strongyloidea</taxon>
        <taxon>Trichostrongylidae</taxon>
        <taxon>Haemonchus</taxon>
    </lineage>
</organism>
<dbReference type="OMA" id="DFFLVIM"/>
<dbReference type="EMBL" id="UZAF01016887">
    <property type="protein sequence ID" value="VDO35229.1"/>
    <property type="molecule type" value="Genomic_DNA"/>
</dbReference>
<dbReference type="Pfam" id="PF04930">
    <property type="entry name" value="FUN14"/>
    <property type="match status" value="1"/>
</dbReference>
<evidence type="ECO:0000256" key="4">
    <source>
        <dbReference type="ARBA" id="ARBA00022989"/>
    </source>
</evidence>
<keyword evidence="3" id="KW-0812">Transmembrane</keyword>
<evidence type="ECO:0000313" key="8">
    <source>
        <dbReference type="WBParaSite" id="HPLM_0000857201-mRNA-1"/>
    </source>
</evidence>
<keyword evidence="4" id="KW-1133">Transmembrane helix</keyword>
<evidence type="ECO:0000256" key="3">
    <source>
        <dbReference type="ARBA" id="ARBA00022692"/>
    </source>
</evidence>
<dbReference type="WBParaSite" id="HPLM_0000857201-mRNA-1">
    <property type="protein sequence ID" value="HPLM_0000857201-mRNA-1"/>
    <property type="gene ID" value="HPLM_0000857201"/>
</dbReference>